<evidence type="ECO:0000256" key="1">
    <source>
        <dbReference type="ARBA" id="ARBA00004370"/>
    </source>
</evidence>
<dbReference type="Gene3D" id="3.30.565.10">
    <property type="entry name" value="Histidine kinase-like ATPase, C-terminal domain"/>
    <property type="match status" value="1"/>
</dbReference>
<evidence type="ECO:0000256" key="3">
    <source>
        <dbReference type="ARBA" id="ARBA00022679"/>
    </source>
</evidence>
<dbReference type="InterPro" id="IPR010559">
    <property type="entry name" value="Sig_transdc_His_kin_internal"/>
</dbReference>
<keyword evidence="8" id="KW-1185">Reference proteome</keyword>
<dbReference type="OrthoDB" id="9809348at2"/>
<keyword evidence="5" id="KW-1133">Transmembrane helix</keyword>
<dbReference type="InterPro" id="IPR003660">
    <property type="entry name" value="HAMP_dom"/>
</dbReference>
<dbReference type="PROSITE" id="PS50885">
    <property type="entry name" value="HAMP"/>
    <property type="match status" value="1"/>
</dbReference>
<dbReference type="Pfam" id="PF06580">
    <property type="entry name" value="His_kinase"/>
    <property type="match status" value="1"/>
</dbReference>
<evidence type="ECO:0000313" key="8">
    <source>
        <dbReference type="Proteomes" id="UP001154420"/>
    </source>
</evidence>
<dbReference type="PANTHER" id="PTHR34220">
    <property type="entry name" value="SENSOR HISTIDINE KINASE YPDA"/>
    <property type="match status" value="1"/>
</dbReference>
<feature type="domain" description="HAMP" evidence="6">
    <location>
        <begin position="315"/>
        <end position="368"/>
    </location>
</feature>
<dbReference type="RefSeq" id="WP_160559467.1">
    <property type="nucleotide sequence ID" value="NZ_QZDT01000007.1"/>
</dbReference>
<comment type="subcellular location">
    <subcellularLocation>
        <location evidence="1">Membrane</location>
    </subcellularLocation>
</comment>
<dbReference type="InterPro" id="IPR050640">
    <property type="entry name" value="Bact_2-comp_sensor_kinase"/>
</dbReference>
<reference evidence="7" key="1">
    <citation type="submission" date="2018-09" db="EMBL/GenBank/DDBJ databases">
        <title>Murine metabolic-syndrome-specific gut microbial biobank.</title>
        <authorList>
            <person name="Liu C."/>
        </authorList>
    </citation>
    <scope>NUCLEOTIDE SEQUENCE</scope>
    <source>
        <strain evidence="7">D42-62</strain>
    </source>
</reference>
<keyword evidence="4 7" id="KW-0418">Kinase</keyword>
<dbReference type="SMART" id="SM00387">
    <property type="entry name" value="HATPase_c"/>
    <property type="match status" value="1"/>
</dbReference>
<dbReference type="AlphaFoldDB" id="A0A9X5BEK4"/>
<evidence type="ECO:0000256" key="5">
    <source>
        <dbReference type="SAM" id="Phobius"/>
    </source>
</evidence>
<dbReference type="SUPFAM" id="SSF55874">
    <property type="entry name" value="ATPase domain of HSP90 chaperone/DNA topoisomerase II/histidine kinase"/>
    <property type="match status" value="1"/>
</dbReference>
<evidence type="ECO:0000256" key="4">
    <source>
        <dbReference type="ARBA" id="ARBA00022777"/>
    </source>
</evidence>
<gene>
    <name evidence="7" type="ORF">D5281_07130</name>
</gene>
<dbReference type="InterPro" id="IPR003594">
    <property type="entry name" value="HATPase_dom"/>
</dbReference>
<keyword evidence="5" id="KW-0472">Membrane</keyword>
<evidence type="ECO:0000259" key="6">
    <source>
        <dbReference type="PROSITE" id="PS50885"/>
    </source>
</evidence>
<proteinExistence type="predicted"/>
<keyword evidence="2" id="KW-0597">Phosphoprotein</keyword>
<dbReference type="Proteomes" id="UP001154420">
    <property type="component" value="Unassembled WGS sequence"/>
</dbReference>
<dbReference type="GO" id="GO:0016020">
    <property type="term" value="C:membrane"/>
    <property type="evidence" value="ECO:0007669"/>
    <property type="project" value="UniProtKB-SubCell"/>
</dbReference>
<keyword evidence="3" id="KW-0808">Transferase</keyword>
<dbReference type="CDD" id="cd06225">
    <property type="entry name" value="HAMP"/>
    <property type="match status" value="1"/>
</dbReference>
<dbReference type="InterPro" id="IPR036890">
    <property type="entry name" value="HATPase_C_sf"/>
</dbReference>
<accession>A0A9X5BEK4</accession>
<dbReference type="GO" id="GO:0000155">
    <property type="term" value="F:phosphorelay sensor kinase activity"/>
    <property type="evidence" value="ECO:0007669"/>
    <property type="project" value="InterPro"/>
</dbReference>
<dbReference type="SMART" id="SM00304">
    <property type="entry name" value="HAMP"/>
    <property type="match status" value="1"/>
</dbReference>
<keyword evidence="5" id="KW-0812">Transmembrane</keyword>
<dbReference type="Gene3D" id="6.10.340.10">
    <property type="match status" value="1"/>
</dbReference>
<feature type="transmembrane region" description="Helical" evidence="5">
    <location>
        <begin position="21"/>
        <end position="43"/>
    </location>
</feature>
<organism evidence="7 8">
    <name type="scientific">Parablautia muri</name>
    <dbReference type="NCBI Taxonomy" id="2320879"/>
    <lineage>
        <taxon>Bacteria</taxon>
        <taxon>Bacillati</taxon>
        <taxon>Bacillota</taxon>
        <taxon>Clostridia</taxon>
        <taxon>Lachnospirales</taxon>
        <taxon>Lachnospiraceae</taxon>
        <taxon>Parablautia</taxon>
    </lineage>
</organism>
<dbReference type="PANTHER" id="PTHR34220:SF7">
    <property type="entry name" value="SENSOR HISTIDINE KINASE YPDA"/>
    <property type="match status" value="1"/>
</dbReference>
<name>A0A9X5BEK4_9FIRM</name>
<evidence type="ECO:0000313" key="7">
    <source>
        <dbReference type="EMBL" id="NBJ92376.1"/>
    </source>
</evidence>
<evidence type="ECO:0000256" key="2">
    <source>
        <dbReference type="ARBA" id="ARBA00022553"/>
    </source>
</evidence>
<sequence length="590" mass="67830">MMSFKEKWEKSWNFEKKMNVVIVWTIAAITIVAIVVSTFSFVMSITEQNSQYVTDQLTIMAQDCANNLEQYKSLITACNLDSHVQKYCESTSKEELYGEMGNVYSSFLNMLYMQYNANFIAVLNNRVGNYLYNGNVNINESGFEKVYEDDYEKSMQAKTKGTLKVSFSNRYHNGRKYTLTLYFPVYSVTKMVNSRGLLVVNLDDDLLKRFHQKDSMYSSNLYLTDVEGNIVSTQDESQIGEKIAFAGQIKGDQGRFWHGGRLISYQKVRDWNFYMVNEVEALSLYQDCFGTILILLAVMLVATGTALALARNITKKLFSPMNKIVSKMNDVSKGNLRTRIHVEDMDSDGRKLADGFNIMMDEIDVLMEQVKEEQRQFDKMHLYALQSQIQPHFLYNTLECIHWQALSEGNKEISTMVKAMAQYYRICLSEGKDIITLETEIAHVRNYLIIQNMRYDNIIAFTVKVPKQYFPIKIPKLTLQPLVENSIYHGIRVKEGKKGTIEIAIYETDRGICLTVKDDGVGMTQEELAYVNQNISSHNWDVGYGISNINKRIELMFGEEYGLAFRANEKNGVCVEIRLPKELQEDGSEV</sequence>
<comment type="caution">
    <text evidence="7">The sequence shown here is derived from an EMBL/GenBank/DDBJ whole genome shotgun (WGS) entry which is preliminary data.</text>
</comment>
<feature type="transmembrane region" description="Helical" evidence="5">
    <location>
        <begin position="289"/>
        <end position="310"/>
    </location>
</feature>
<dbReference type="Pfam" id="PF02518">
    <property type="entry name" value="HATPase_c"/>
    <property type="match status" value="1"/>
</dbReference>
<dbReference type="EMBL" id="QZDT01000007">
    <property type="protein sequence ID" value="NBJ92376.1"/>
    <property type="molecule type" value="Genomic_DNA"/>
</dbReference>
<protein>
    <submittedName>
        <fullName evidence="7">Sensor histidine kinase</fullName>
    </submittedName>
</protein>